<dbReference type="STRING" id="158189.SpiBuddy_1412"/>
<dbReference type="GO" id="GO:0006310">
    <property type="term" value="P:DNA recombination"/>
    <property type="evidence" value="ECO:0007669"/>
    <property type="project" value="UniProtKB-KW"/>
</dbReference>
<dbReference type="InterPro" id="IPR011010">
    <property type="entry name" value="DNA_brk_join_enz"/>
</dbReference>
<dbReference type="Gene3D" id="1.10.443.10">
    <property type="entry name" value="Intergrase catalytic core"/>
    <property type="match status" value="1"/>
</dbReference>
<dbReference type="InterPro" id="IPR050090">
    <property type="entry name" value="Tyrosine_recombinase_XerCD"/>
</dbReference>
<dbReference type="SUPFAM" id="SSF56349">
    <property type="entry name" value="DNA breaking-rejoining enzymes"/>
    <property type="match status" value="1"/>
</dbReference>
<evidence type="ECO:0000313" key="4">
    <source>
        <dbReference type="EMBL" id="ADY13237.1"/>
    </source>
</evidence>
<keyword evidence="5" id="KW-1185">Reference proteome</keyword>
<dbReference type="Proteomes" id="UP000008466">
    <property type="component" value="Chromosome"/>
</dbReference>
<feature type="compositionally biased region" description="Basic and acidic residues" evidence="2">
    <location>
        <begin position="414"/>
        <end position="431"/>
    </location>
</feature>
<dbReference type="RefSeq" id="WP_013607087.1">
    <property type="nucleotide sequence ID" value="NC_015152.1"/>
</dbReference>
<dbReference type="GO" id="GO:0015074">
    <property type="term" value="P:DNA integration"/>
    <property type="evidence" value="ECO:0007669"/>
    <property type="project" value="InterPro"/>
</dbReference>
<dbReference type="HOGENOM" id="CLU_053688_0_0_12"/>
<protein>
    <submittedName>
        <fullName evidence="4">Integrase family protein</fullName>
    </submittedName>
</protein>
<dbReference type="Pfam" id="PF00589">
    <property type="entry name" value="Phage_integrase"/>
    <property type="match status" value="1"/>
</dbReference>
<dbReference type="PANTHER" id="PTHR30349:SF64">
    <property type="entry name" value="PROPHAGE INTEGRASE INTD-RELATED"/>
    <property type="match status" value="1"/>
</dbReference>
<evidence type="ECO:0000313" key="5">
    <source>
        <dbReference type="Proteomes" id="UP000008466"/>
    </source>
</evidence>
<keyword evidence="1" id="KW-0233">DNA recombination</keyword>
<accession>F0RZ30</accession>
<sequence>MASPAPYTLCRIHRGERIFYYALFRNPATGKRTNKKSVEMLRKDLGIIENTPIKRRDEAIRICQKALEQGLVFEKHQERTLVSYIRDFYTWEISEYVKRRNTLSPGSISIDYIGTRKSLLENHVLPRLDKNLLLSKVTVGLLEALQLQLVEQGRIHHATINICMTAVLTALREAQRKGDIPSSTSLSIAGLSCMHTPRGILSEMELSAFMQYAKESSEKRIYLACLVALLTGMRSGELRALRYDAVGNEMITIDQAYADKAGIKVPKGKKTRYVPCPAFLCQALRELALENPFTNEPLLVFWSKKNGSVVSSHYFAERFGQELIRSTVFTETVLKQRNITFHSLRHMANTLLRGSVDEHVLRMTIGHSSQQLSDLYTHLSQRGMKSVALAQQNNILPLLEQSFALSPETMNEQEQDHKEDIDEGEEAKIGK</sequence>
<dbReference type="PANTHER" id="PTHR30349">
    <property type="entry name" value="PHAGE INTEGRASE-RELATED"/>
    <property type="match status" value="1"/>
</dbReference>
<evidence type="ECO:0000256" key="1">
    <source>
        <dbReference type="ARBA" id="ARBA00023172"/>
    </source>
</evidence>
<dbReference type="EMBL" id="CP002541">
    <property type="protein sequence ID" value="ADY13237.1"/>
    <property type="molecule type" value="Genomic_DNA"/>
</dbReference>
<reference evidence="5" key="1">
    <citation type="submission" date="2011-02" db="EMBL/GenBank/DDBJ databases">
        <title>Complete sequence of Spirochaeta sp. Buddy.</title>
        <authorList>
            <person name="Lucas S."/>
            <person name="Copeland A."/>
            <person name="Lapidus A."/>
            <person name="Cheng J.-F."/>
            <person name="Goodwin L."/>
            <person name="Pitluck S."/>
            <person name="Zeytun A."/>
            <person name="Detter J.C."/>
            <person name="Han C."/>
            <person name="Tapia R."/>
            <person name="Land M."/>
            <person name="Hauser L."/>
            <person name="Kyrpides N."/>
            <person name="Ivanova N."/>
            <person name="Mikhailova N."/>
            <person name="Pagani I."/>
            <person name="Ritalahti K.M."/>
            <person name="Loeffler F.E."/>
            <person name="Woyke T."/>
        </authorList>
    </citation>
    <scope>NUCLEOTIDE SEQUENCE [LARGE SCALE GENOMIC DNA]</scope>
    <source>
        <strain evidence="5">ATCC BAA-1886 / DSM 22777 / Buddy</strain>
    </source>
</reference>
<dbReference type="OrthoDB" id="370771at2"/>
<dbReference type="AlphaFoldDB" id="F0RZ30"/>
<organism evidence="4 5">
    <name type="scientific">Sphaerochaeta globosa (strain ATCC BAA-1886 / DSM 22777 / Buddy)</name>
    <name type="common">Spirochaeta sp. (strain Buddy)</name>
    <dbReference type="NCBI Taxonomy" id="158189"/>
    <lineage>
        <taxon>Bacteria</taxon>
        <taxon>Pseudomonadati</taxon>
        <taxon>Spirochaetota</taxon>
        <taxon>Spirochaetia</taxon>
        <taxon>Spirochaetales</taxon>
        <taxon>Sphaerochaetaceae</taxon>
        <taxon>Sphaerochaeta</taxon>
    </lineage>
</organism>
<dbReference type="GO" id="GO:0003677">
    <property type="term" value="F:DNA binding"/>
    <property type="evidence" value="ECO:0007669"/>
    <property type="project" value="InterPro"/>
</dbReference>
<evidence type="ECO:0000256" key="2">
    <source>
        <dbReference type="SAM" id="MobiDB-lite"/>
    </source>
</evidence>
<evidence type="ECO:0000259" key="3">
    <source>
        <dbReference type="PROSITE" id="PS51898"/>
    </source>
</evidence>
<dbReference type="KEGG" id="sbu:SpiBuddy_1412"/>
<feature type="region of interest" description="Disordered" evidence="2">
    <location>
        <begin position="408"/>
        <end position="431"/>
    </location>
</feature>
<dbReference type="PROSITE" id="PS51898">
    <property type="entry name" value="TYR_RECOMBINASE"/>
    <property type="match status" value="1"/>
</dbReference>
<dbReference type="InterPro" id="IPR002104">
    <property type="entry name" value="Integrase_catalytic"/>
</dbReference>
<feature type="domain" description="Tyr recombinase" evidence="3">
    <location>
        <begin position="195"/>
        <end position="389"/>
    </location>
</feature>
<dbReference type="InterPro" id="IPR013762">
    <property type="entry name" value="Integrase-like_cat_sf"/>
</dbReference>
<proteinExistence type="predicted"/>
<name>F0RZ30_SPHGB</name>
<dbReference type="eggNOG" id="COG0582">
    <property type="taxonomic scope" value="Bacteria"/>
</dbReference>
<gene>
    <name evidence="4" type="ordered locus">SpiBuddy_1412</name>
</gene>